<dbReference type="Proteomes" id="UP000825935">
    <property type="component" value="Chromosome 7"/>
</dbReference>
<dbReference type="InterPro" id="IPR002885">
    <property type="entry name" value="PPR_rpt"/>
</dbReference>
<keyword evidence="4" id="KW-1185">Reference proteome</keyword>
<name>A0A8T2UIL1_CERRI</name>
<protein>
    <recommendedName>
        <fullName evidence="5">Pentatricopeptide repeat-containing protein</fullName>
    </recommendedName>
</protein>
<dbReference type="OMA" id="MHIEPDI"/>
<accession>A0A8T2UIL1</accession>
<dbReference type="NCBIfam" id="TIGR00756">
    <property type="entry name" value="PPR"/>
    <property type="match status" value="3"/>
</dbReference>
<evidence type="ECO:0000313" key="3">
    <source>
        <dbReference type="EMBL" id="KAH7433696.1"/>
    </source>
</evidence>
<keyword evidence="1" id="KW-0677">Repeat</keyword>
<feature type="repeat" description="PPR" evidence="2">
    <location>
        <begin position="375"/>
        <end position="409"/>
    </location>
</feature>
<evidence type="ECO:0008006" key="5">
    <source>
        <dbReference type="Google" id="ProtNLM"/>
    </source>
</evidence>
<dbReference type="Pfam" id="PF12854">
    <property type="entry name" value="PPR_1"/>
    <property type="match status" value="1"/>
</dbReference>
<reference evidence="3" key="1">
    <citation type="submission" date="2021-08" db="EMBL/GenBank/DDBJ databases">
        <title>WGS assembly of Ceratopteris richardii.</title>
        <authorList>
            <person name="Marchant D.B."/>
            <person name="Chen G."/>
            <person name="Jenkins J."/>
            <person name="Shu S."/>
            <person name="Leebens-Mack J."/>
            <person name="Grimwood J."/>
            <person name="Schmutz J."/>
            <person name="Soltis P."/>
            <person name="Soltis D."/>
            <person name="Chen Z.-H."/>
        </authorList>
    </citation>
    <scope>NUCLEOTIDE SEQUENCE</scope>
    <source>
        <strain evidence="3">Whitten #5841</strain>
        <tissue evidence="3">Leaf</tissue>
    </source>
</reference>
<dbReference type="Pfam" id="PF13041">
    <property type="entry name" value="PPR_2"/>
    <property type="match status" value="2"/>
</dbReference>
<feature type="repeat" description="PPR" evidence="2">
    <location>
        <begin position="274"/>
        <end position="308"/>
    </location>
</feature>
<evidence type="ECO:0000256" key="2">
    <source>
        <dbReference type="PROSITE-ProRule" id="PRU00708"/>
    </source>
</evidence>
<feature type="repeat" description="PPR" evidence="2">
    <location>
        <begin position="173"/>
        <end position="207"/>
    </location>
</feature>
<dbReference type="Gene3D" id="1.25.40.10">
    <property type="entry name" value="Tetratricopeptide repeat domain"/>
    <property type="match status" value="4"/>
</dbReference>
<gene>
    <name evidence="3" type="ORF">KP509_07G081900</name>
</gene>
<dbReference type="PROSITE" id="PS51375">
    <property type="entry name" value="PPR"/>
    <property type="match status" value="4"/>
</dbReference>
<dbReference type="OrthoDB" id="185373at2759"/>
<dbReference type="PANTHER" id="PTHR47926">
    <property type="entry name" value="PENTATRICOPEPTIDE REPEAT-CONTAINING PROTEIN"/>
    <property type="match status" value="1"/>
</dbReference>
<sequence>MQELKSISKLLNLLQAGCRRKDFTQGRLVYSAVVEDSLESTAVLADYFIRLLAIHGYVKDSEKAFSYVSKPSVYTWTARISAHAAAGNALIAIDLAFNMQKLGAEPDRVILLCVLNCCASARLLHHGRLFHHQVLYSEFVLDVVIKNTIVDMYAKCGSLQDAHSLFHILPDRTLVSWSALIAGYAHNGYDEVAYDLFICMLAEGFHPSRGMFLCILKVCSCMEDSEKCMIIYDQVIRHGLECDILITSSLIDMYSKCDCLTEAYKILMMLPNPNIVSWGAMINGYAYNGEGDQALDLFEQIQKKGFKPDKFLYSSMIKLCANMGASEQGEILHKKASRSGYSKDTAVGNALIDMYCKCGNLLEAHKVFDELPVKDVVSWGALIAGYALHGAYGQAIKCLENMKKQGFKPDSGIFLNILTACSHSGLMDKGWGLFKVMVTEYKVKPSLEHYNCIINLFSKAGHMNEAADLLHAISEEPDNIGWRSLLAGAQNFKKSEQSVHSQAELSGSTT</sequence>
<evidence type="ECO:0000313" key="4">
    <source>
        <dbReference type="Proteomes" id="UP000825935"/>
    </source>
</evidence>
<dbReference type="FunFam" id="1.25.40.10:FF:000242">
    <property type="entry name" value="Pentatricopeptide repeat-containing protein"/>
    <property type="match status" value="1"/>
</dbReference>
<dbReference type="GO" id="GO:0003723">
    <property type="term" value="F:RNA binding"/>
    <property type="evidence" value="ECO:0007669"/>
    <property type="project" value="InterPro"/>
</dbReference>
<dbReference type="InterPro" id="IPR046960">
    <property type="entry name" value="PPR_At4g14850-like_plant"/>
</dbReference>
<dbReference type="FunFam" id="1.25.40.10:FF:000073">
    <property type="entry name" value="Pentatricopeptide repeat-containing protein chloroplastic"/>
    <property type="match status" value="1"/>
</dbReference>
<dbReference type="GO" id="GO:0009451">
    <property type="term" value="P:RNA modification"/>
    <property type="evidence" value="ECO:0007669"/>
    <property type="project" value="InterPro"/>
</dbReference>
<dbReference type="AlphaFoldDB" id="A0A8T2UIL1"/>
<dbReference type="InterPro" id="IPR011990">
    <property type="entry name" value="TPR-like_helical_dom_sf"/>
</dbReference>
<proteinExistence type="predicted"/>
<dbReference type="Pfam" id="PF01535">
    <property type="entry name" value="PPR"/>
    <property type="match status" value="5"/>
</dbReference>
<evidence type="ECO:0000256" key="1">
    <source>
        <dbReference type="ARBA" id="ARBA00022737"/>
    </source>
</evidence>
<organism evidence="3 4">
    <name type="scientific">Ceratopteris richardii</name>
    <name type="common">Triangle waterfern</name>
    <dbReference type="NCBI Taxonomy" id="49495"/>
    <lineage>
        <taxon>Eukaryota</taxon>
        <taxon>Viridiplantae</taxon>
        <taxon>Streptophyta</taxon>
        <taxon>Embryophyta</taxon>
        <taxon>Tracheophyta</taxon>
        <taxon>Polypodiopsida</taxon>
        <taxon>Polypodiidae</taxon>
        <taxon>Polypodiales</taxon>
        <taxon>Pteridineae</taxon>
        <taxon>Pteridaceae</taxon>
        <taxon>Parkerioideae</taxon>
        <taxon>Ceratopteris</taxon>
    </lineage>
</organism>
<feature type="repeat" description="PPR" evidence="2">
    <location>
        <begin position="344"/>
        <end position="374"/>
    </location>
</feature>
<dbReference type="EMBL" id="CM035412">
    <property type="protein sequence ID" value="KAH7433696.1"/>
    <property type="molecule type" value="Genomic_DNA"/>
</dbReference>
<comment type="caution">
    <text evidence="3">The sequence shown here is derived from an EMBL/GenBank/DDBJ whole genome shotgun (WGS) entry which is preliminary data.</text>
</comment>